<feature type="site" description="Important for catalytic activity" evidence="7">
    <location>
        <position position="471"/>
    </location>
</feature>
<keyword evidence="1 7" id="KW-1003">Cell membrane</keyword>
<keyword evidence="4 7" id="KW-0472">Membrane</keyword>
<dbReference type="PANTHER" id="PTHR30518:SF2">
    <property type="entry name" value="ENDOLYTIC MUREIN TRANSGLYCOSYLASE"/>
    <property type="match status" value="1"/>
</dbReference>
<dbReference type="Gene3D" id="3.30.1490.480">
    <property type="entry name" value="Endolytic murein transglycosylase"/>
    <property type="match status" value="1"/>
</dbReference>
<comment type="function">
    <text evidence="7">Functions as a peptidoglycan terminase that cleaves nascent peptidoglycan strands endolytically to terminate their elongation.</text>
</comment>
<keyword evidence="3 7" id="KW-1133">Transmembrane helix</keyword>
<protein>
    <recommendedName>
        <fullName evidence="7">Endolytic murein transglycosylase</fullName>
        <ecNumber evidence="7">4.2.2.29</ecNumber>
    </recommendedName>
    <alternativeName>
        <fullName evidence="7">Peptidoglycan lytic transglycosylase</fullName>
    </alternativeName>
    <alternativeName>
        <fullName evidence="7">Peptidoglycan polymerization terminase</fullName>
    </alternativeName>
</protein>
<feature type="region of interest" description="Disordered" evidence="8">
    <location>
        <begin position="204"/>
        <end position="252"/>
    </location>
</feature>
<keyword evidence="5 7" id="KW-0456">Lyase</keyword>
<name>A0ABY5DP67_9ACTN</name>
<evidence type="ECO:0000256" key="1">
    <source>
        <dbReference type="ARBA" id="ARBA00022475"/>
    </source>
</evidence>
<dbReference type="InterPro" id="IPR003770">
    <property type="entry name" value="MLTG-like"/>
</dbReference>
<feature type="compositionally biased region" description="Gly residues" evidence="8">
    <location>
        <begin position="1"/>
        <end position="12"/>
    </location>
</feature>
<feature type="compositionally biased region" description="Low complexity" evidence="8">
    <location>
        <begin position="224"/>
        <end position="234"/>
    </location>
</feature>
<dbReference type="RefSeq" id="WP_254569272.1">
    <property type="nucleotide sequence ID" value="NZ_CP098502.1"/>
</dbReference>
<dbReference type="Proteomes" id="UP001056035">
    <property type="component" value="Chromosome"/>
</dbReference>
<evidence type="ECO:0000256" key="4">
    <source>
        <dbReference type="ARBA" id="ARBA00023136"/>
    </source>
</evidence>
<organism evidence="9 10">
    <name type="scientific">Paraconexibacter antarcticus</name>
    <dbReference type="NCBI Taxonomy" id="2949664"/>
    <lineage>
        <taxon>Bacteria</taxon>
        <taxon>Bacillati</taxon>
        <taxon>Actinomycetota</taxon>
        <taxon>Thermoleophilia</taxon>
        <taxon>Solirubrobacterales</taxon>
        <taxon>Paraconexibacteraceae</taxon>
        <taxon>Paraconexibacter</taxon>
    </lineage>
</organism>
<keyword evidence="6 7" id="KW-0961">Cell wall biogenesis/degradation</keyword>
<evidence type="ECO:0000256" key="3">
    <source>
        <dbReference type="ARBA" id="ARBA00022989"/>
    </source>
</evidence>
<evidence type="ECO:0000256" key="7">
    <source>
        <dbReference type="HAMAP-Rule" id="MF_02065"/>
    </source>
</evidence>
<evidence type="ECO:0000256" key="6">
    <source>
        <dbReference type="ARBA" id="ARBA00023316"/>
    </source>
</evidence>
<sequence length="602" mass="64454">MGKGRGSGGGGEPRSAEAREAARREREARRAAREGRAPADLPPLTGEHEVVEPGAPVAPIEPGPAWDEPVHPEPEWHEPAAAHPEPAAPAEPEWHEPEPAAPAEPEWHDPEPASPHDDPPTAAHDFFDAPGDEPFAADPAPVPDPVLEPPARPVIPPRPALSWEQDGEDAEPTRVDHLADDPPLRRPVTARSDVELESTDDIPAVRVLGPDDPADRPLGTKRVSASALASAAGAQGPPRFGAPPRGTPRSRRGMRRIVPAFLVLVLLVAAYGANKIWQPFHGDGHGRVQVVVPEGSGAKQIGDQLVKAGVVDNATIFSLRARLAGKRDRLRSGVHVLKLDMSYGDAIDAMTAVPKAAATVTVAIPEGLTIKQIASIAHRAQLRGSYTKATRSVSAMHTARQLGAPANVKTLEGFFFPDTYQLRTTASTGTLVKDQLQDFKRQTAGLSYAYAKSKQLTRYDVLIIASLIENEAQLAKDRPLIAAVIYNRLKQGIPLQIDATTRYETGNYGANARPIRQSELDARTPYNTRNQTGLPPTPISNPGLAALKAAARPAKVPYLYYVVKPCGHGAHAFSSTDAQFQKDVAAYNAKRDQLGGKDPSSC</sequence>
<feature type="compositionally biased region" description="Basic and acidic residues" evidence="8">
    <location>
        <begin position="68"/>
        <end position="80"/>
    </location>
</feature>
<feature type="compositionally biased region" description="Basic and acidic residues" evidence="8">
    <location>
        <begin position="171"/>
        <end position="184"/>
    </location>
</feature>
<proteinExistence type="inferred from homology"/>
<feature type="region of interest" description="Disordered" evidence="8">
    <location>
        <begin position="1"/>
        <end position="186"/>
    </location>
</feature>
<feature type="compositionally biased region" description="Basic and acidic residues" evidence="8">
    <location>
        <begin position="14"/>
        <end position="37"/>
    </location>
</feature>
<comment type="catalytic activity">
    <reaction evidence="7">
        <text>a peptidoglycan chain = a peptidoglycan chain with N-acetyl-1,6-anhydromuramyl-[peptide] at the reducing end + a peptidoglycan chain with N-acetylglucosamine at the non-reducing end.</text>
        <dbReference type="EC" id="4.2.2.29"/>
    </reaction>
</comment>
<evidence type="ECO:0000256" key="8">
    <source>
        <dbReference type="SAM" id="MobiDB-lite"/>
    </source>
</evidence>
<reference evidence="9 10" key="1">
    <citation type="submission" date="2022-06" db="EMBL/GenBank/DDBJ databases">
        <title>Paraconexibacter antarcticus.</title>
        <authorList>
            <person name="Kim C.S."/>
        </authorList>
    </citation>
    <scope>NUCLEOTIDE SEQUENCE [LARGE SCALE GENOMIC DNA]</scope>
    <source>
        <strain evidence="9 10">02-257</strain>
    </source>
</reference>
<dbReference type="NCBIfam" id="TIGR00247">
    <property type="entry name" value="endolytic transglycosylase MltG"/>
    <property type="match status" value="1"/>
</dbReference>
<dbReference type="Pfam" id="PF02618">
    <property type="entry name" value="YceG"/>
    <property type="match status" value="1"/>
</dbReference>
<comment type="similarity">
    <text evidence="7">Belongs to the transglycosylase MltG family.</text>
</comment>
<feature type="compositionally biased region" description="Pro residues" evidence="8">
    <location>
        <begin position="140"/>
        <end position="159"/>
    </location>
</feature>
<dbReference type="PANTHER" id="PTHR30518">
    <property type="entry name" value="ENDOLYTIC MUREIN TRANSGLYCOSYLASE"/>
    <property type="match status" value="1"/>
</dbReference>
<evidence type="ECO:0000256" key="5">
    <source>
        <dbReference type="ARBA" id="ARBA00023239"/>
    </source>
</evidence>
<feature type="compositionally biased region" description="Low complexity" evidence="8">
    <location>
        <begin position="81"/>
        <end position="91"/>
    </location>
</feature>
<keyword evidence="2 7" id="KW-0812">Transmembrane</keyword>
<feature type="compositionally biased region" description="Basic and acidic residues" evidence="8">
    <location>
        <begin position="105"/>
        <end position="119"/>
    </location>
</feature>
<gene>
    <name evidence="7 9" type="primary">mltG</name>
    <name evidence="9" type="ORF">NBH00_14310</name>
</gene>
<keyword evidence="10" id="KW-1185">Reference proteome</keyword>
<evidence type="ECO:0000313" key="9">
    <source>
        <dbReference type="EMBL" id="UTI62535.1"/>
    </source>
</evidence>
<evidence type="ECO:0000313" key="10">
    <source>
        <dbReference type="Proteomes" id="UP001056035"/>
    </source>
</evidence>
<dbReference type="HAMAP" id="MF_02065">
    <property type="entry name" value="MltG"/>
    <property type="match status" value="1"/>
</dbReference>
<evidence type="ECO:0000256" key="2">
    <source>
        <dbReference type="ARBA" id="ARBA00022692"/>
    </source>
</evidence>
<dbReference type="EMBL" id="CP098502">
    <property type="protein sequence ID" value="UTI62535.1"/>
    <property type="molecule type" value="Genomic_DNA"/>
</dbReference>
<accession>A0ABY5DP67</accession>
<dbReference type="EC" id="4.2.2.29" evidence="7"/>